<evidence type="ECO:0000313" key="1">
    <source>
        <dbReference type="EMBL" id="CQR74817.1"/>
    </source>
</evidence>
<dbReference type="EMBL" id="CTRP01000015">
    <property type="protein sequence ID" value="CQR74817.1"/>
    <property type="molecule type" value="Genomic_DNA"/>
</dbReference>
<organism evidence="1 2">
    <name type="scientific">Sporomusa ovata</name>
    <dbReference type="NCBI Taxonomy" id="2378"/>
    <lineage>
        <taxon>Bacteria</taxon>
        <taxon>Bacillati</taxon>
        <taxon>Bacillota</taxon>
        <taxon>Negativicutes</taxon>
        <taxon>Selenomonadales</taxon>
        <taxon>Sporomusaceae</taxon>
        <taxon>Sporomusa</taxon>
    </lineage>
</organism>
<protein>
    <submittedName>
        <fullName evidence="1">Uncharacterized protein</fullName>
    </submittedName>
</protein>
<keyword evidence="2" id="KW-1185">Reference proteome</keyword>
<sequence>MDIVMLLLGILIYRSLFQTFIVEEKGMKIVSQQLKNG</sequence>
<dbReference type="Proteomes" id="UP000049855">
    <property type="component" value="Unassembled WGS sequence"/>
</dbReference>
<dbReference type="AlphaFoldDB" id="A0A0U1L543"/>
<proteinExistence type="predicted"/>
<evidence type="ECO:0000313" key="2">
    <source>
        <dbReference type="Proteomes" id="UP000049855"/>
    </source>
</evidence>
<name>A0A0U1L543_9FIRM</name>
<gene>
    <name evidence="1" type="ORF">SpAn4DRAFT_4174</name>
</gene>
<reference evidence="2" key="1">
    <citation type="submission" date="2015-03" db="EMBL/GenBank/DDBJ databases">
        <authorList>
            <person name="Nijsse Bart"/>
        </authorList>
    </citation>
    <scope>NUCLEOTIDE SEQUENCE [LARGE SCALE GENOMIC DNA]</scope>
</reference>
<accession>A0A0U1L543</accession>